<protein>
    <submittedName>
        <fullName evidence="9">FUSC family protein</fullName>
    </submittedName>
</protein>
<proteinExistence type="inferred from homology"/>
<organism evidence="9 10">
    <name type="scientific">Candidatus Egerieicola pullicola</name>
    <dbReference type="NCBI Taxonomy" id="2840775"/>
    <lineage>
        <taxon>Bacteria</taxon>
        <taxon>Bacillati</taxon>
        <taxon>Bacillota</taxon>
        <taxon>Clostridia</taxon>
        <taxon>Eubacteriales</taxon>
        <taxon>Oscillospiraceae</taxon>
        <taxon>Oscillospiraceae incertae sedis</taxon>
        <taxon>Candidatus Egerieicola</taxon>
    </lineage>
</organism>
<feature type="transmembrane region" description="Helical" evidence="7">
    <location>
        <begin position="419"/>
        <end position="440"/>
    </location>
</feature>
<keyword evidence="4 7" id="KW-1133">Transmembrane helix</keyword>
<dbReference type="AlphaFoldDB" id="A0A9D1DCN0"/>
<keyword evidence="5 7" id="KW-0472">Membrane</keyword>
<reference evidence="9" key="2">
    <citation type="journal article" date="2021" name="PeerJ">
        <title>Extensive microbial diversity within the chicken gut microbiome revealed by metagenomics and culture.</title>
        <authorList>
            <person name="Gilroy R."/>
            <person name="Ravi A."/>
            <person name="Getino M."/>
            <person name="Pursley I."/>
            <person name="Horton D.L."/>
            <person name="Alikhan N.F."/>
            <person name="Baker D."/>
            <person name="Gharbi K."/>
            <person name="Hall N."/>
            <person name="Watson M."/>
            <person name="Adriaenssens E.M."/>
            <person name="Foster-Nyarko E."/>
            <person name="Jarju S."/>
            <person name="Secka A."/>
            <person name="Antonio M."/>
            <person name="Oren A."/>
            <person name="Chaudhuri R.R."/>
            <person name="La Ragione R."/>
            <person name="Hildebrand F."/>
            <person name="Pallen M.J."/>
        </authorList>
    </citation>
    <scope>NUCLEOTIDE SEQUENCE</scope>
    <source>
        <strain evidence="9">CHK184-25365</strain>
    </source>
</reference>
<comment type="subcellular location">
    <subcellularLocation>
        <location evidence="1">Cell membrane</location>
        <topology evidence="1">Multi-pass membrane protein</topology>
    </subcellularLocation>
</comment>
<evidence type="ECO:0000256" key="5">
    <source>
        <dbReference type="ARBA" id="ARBA00023136"/>
    </source>
</evidence>
<evidence type="ECO:0000313" key="9">
    <source>
        <dbReference type="EMBL" id="HIR40514.1"/>
    </source>
</evidence>
<evidence type="ECO:0000256" key="4">
    <source>
        <dbReference type="ARBA" id="ARBA00022989"/>
    </source>
</evidence>
<feature type="transmembrane region" description="Helical" evidence="7">
    <location>
        <begin position="92"/>
        <end position="125"/>
    </location>
</feature>
<gene>
    <name evidence="9" type="ORF">IAB36_01645</name>
</gene>
<evidence type="ECO:0000256" key="6">
    <source>
        <dbReference type="ARBA" id="ARBA00043993"/>
    </source>
</evidence>
<reference evidence="9" key="1">
    <citation type="submission" date="2020-10" db="EMBL/GenBank/DDBJ databases">
        <authorList>
            <person name="Gilroy R."/>
        </authorList>
    </citation>
    <scope>NUCLEOTIDE SEQUENCE</scope>
    <source>
        <strain evidence="9">CHK184-25365</strain>
    </source>
</reference>
<evidence type="ECO:0000259" key="8">
    <source>
        <dbReference type="Pfam" id="PF13515"/>
    </source>
</evidence>
<evidence type="ECO:0000256" key="1">
    <source>
        <dbReference type="ARBA" id="ARBA00004651"/>
    </source>
</evidence>
<evidence type="ECO:0000256" key="3">
    <source>
        <dbReference type="ARBA" id="ARBA00022692"/>
    </source>
</evidence>
<name>A0A9D1DCN0_9FIRM</name>
<keyword evidence="3 7" id="KW-0812">Transmembrane</keyword>
<dbReference type="InterPro" id="IPR049453">
    <property type="entry name" value="Memb_transporter_dom"/>
</dbReference>
<evidence type="ECO:0000256" key="2">
    <source>
        <dbReference type="ARBA" id="ARBA00022475"/>
    </source>
</evidence>
<dbReference type="Proteomes" id="UP000886749">
    <property type="component" value="Unassembled WGS sequence"/>
</dbReference>
<feature type="transmembrane region" description="Helical" evidence="7">
    <location>
        <begin position="154"/>
        <end position="174"/>
    </location>
</feature>
<keyword evidence="2" id="KW-1003">Cell membrane</keyword>
<feature type="transmembrane region" description="Helical" evidence="7">
    <location>
        <begin position="374"/>
        <end position="399"/>
    </location>
</feature>
<feature type="transmembrane region" description="Helical" evidence="7">
    <location>
        <begin position="487"/>
        <end position="511"/>
    </location>
</feature>
<comment type="caution">
    <text evidence="9">The sequence shown here is derived from an EMBL/GenBank/DDBJ whole genome shotgun (WGS) entry which is preliminary data.</text>
</comment>
<comment type="similarity">
    <text evidence="6">Belongs to the YccS/YhfK family.</text>
</comment>
<dbReference type="GO" id="GO:0005886">
    <property type="term" value="C:plasma membrane"/>
    <property type="evidence" value="ECO:0007669"/>
    <property type="project" value="UniProtKB-SubCell"/>
</dbReference>
<dbReference type="Pfam" id="PF13515">
    <property type="entry name" value="FUSC_2"/>
    <property type="match status" value="1"/>
</dbReference>
<dbReference type="PANTHER" id="PTHR30509:SF9">
    <property type="entry name" value="MULTIDRUG RESISTANCE PROTEIN MDTO"/>
    <property type="match status" value="1"/>
</dbReference>
<evidence type="ECO:0000313" key="10">
    <source>
        <dbReference type="Proteomes" id="UP000886749"/>
    </source>
</evidence>
<feature type="transmembrane region" description="Helical" evidence="7">
    <location>
        <begin position="44"/>
        <end position="72"/>
    </location>
</feature>
<evidence type="ECO:0000256" key="7">
    <source>
        <dbReference type="SAM" id="Phobius"/>
    </source>
</evidence>
<feature type="domain" description="Integral membrane bound transporter" evidence="8">
    <location>
        <begin position="387"/>
        <end position="505"/>
    </location>
</feature>
<sequence length="701" mass="82013">MPSNSLTSAQKRRKRHLTRSLLRRRVKDVALHVRQRWLEAYPTILVSLFLILSVWLLFGVSFIIIPPVLILVFRQRHTQEFSLRGLLRTYCILLLVCLAAFLATINLPLCALLNLAVPFLVVGLLSDKFNPKSYFVYGMEFVFFQMTPVPLSHLAMELVVMLYGFCMVTLFLWLHSRRIRKKRDYATIRRGLELLSLEMEKLSNGEDISQERDAFPPMMAHMSRVVYGSRNFSYLADDYGKINYWCMLLFQRFHYFVSTFYSSRRSLLEGEKKFYRQLSGLLGQAARGFNQPGRRMLVRSIRSFARLNRLPRKDEEDAIQEILRLLEFCLMQREKAYFYRTRLKKEGNWQVPEKKDGEARWKQYFQWDQFQVRFALRLAVVLCVTFSFCKITGWEHAYWYPMTTFLMLMPYAEESLLKINNRILGTVAGLAVSFVLMSLVHSMEGRVLVVVLMTCLMYYAPVTSWTMPMYATCYAMAISTLYLNLDAAIVLRLVYVLLAAATTFLANRFLLPNTAKTEFRKTVRQLFDIDLEIVSLIRTDAGKREALNQFRDLMVQSNLVSEEIAKSLKNDLKPEERDYYSQMLPLHQKLIEEMEQMYSYLYHRQNRFDRWDNVMLTQFLDNLSDSIRRIRLGYTSRELTPFLEPGKTAKPFGKLEDKLYFNTLTVQCMESVDKLMALSSRAGGAVHEREPGNIGGNFPLN</sequence>
<dbReference type="EMBL" id="DVGY01000040">
    <property type="protein sequence ID" value="HIR40514.1"/>
    <property type="molecule type" value="Genomic_DNA"/>
</dbReference>
<accession>A0A9D1DCN0</accession>
<feature type="transmembrane region" description="Helical" evidence="7">
    <location>
        <begin position="447"/>
        <end position="467"/>
    </location>
</feature>
<dbReference type="PANTHER" id="PTHR30509">
    <property type="entry name" value="P-HYDROXYBENZOIC ACID EFFLUX PUMP SUBUNIT-RELATED"/>
    <property type="match status" value="1"/>
</dbReference>